<dbReference type="InterPro" id="IPR010982">
    <property type="entry name" value="Lambda_DNA-bd_dom_sf"/>
</dbReference>
<reference evidence="3" key="2">
    <citation type="submission" date="2022-03" db="EMBL/GenBank/DDBJ databases">
        <title>First case of bacteraemia caused by Dielma fastidiosa in a patient hospitalised with diverticulitis.</title>
        <authorList>
            <person name="Forman-Ankjaer B."/>
            <person name="Hvid-Jensen F."/>
            <person name="Kobel C.M."/>
            <person name="Greve T."/>
        </authorList>
    </citation>
    <scope>NUCLEOTIDE SEQUENCE</scope>
    <source>
        <strain evidence="3">AUH_DF_2021</strain>
    </source>
</reference>
<protein>
    <submittedName>
        <fullName evidence="4">DNA-binding XRE family transcriptional regulator</fullName>
    </submittedName>
    <submittedName>
        <fullName evidence="3">Helix-turn-helix domain-containing protein</fullName>
    </submittedName>
</protein>
<dbReference type="RefSeq" id="WP_022938911.1">
    <property type="nucleotide sequence ID" value="NZ_BAABZA010000003.1"/>
</dbReference>
<keyword evidence="5" id="KW-1185">Reference proteome</keyword>
<organism evidence="4 5">
    <name type="scientific">Dielma fastidiosa</name>
    <dbReference type="NCBI Taxonomy" id="1034346"/>
    <lineage>
        <taxon>Bacteria</taxon>
        <taxon>Bacillati</taxon>
        <taxon>Bacillota</taxon>
        <taxon>Erysipelotrichia</taxon>
        <taxon>Erysipelotrichales</taxon>
        <taxon>Erysipelotrichaceae</taxon>
        <taxon>Dielma</taxon>
    </lineage>
</organism>
<evidence type="ECO:0000256" key="1">
    <source>
        <dbReference type="ARBA" id="ARBA00023125"/>
    </source>
</evidence>
<sequence length="92" mass="10658">MIADRIKELREKNDMTQSDLARKLSLTRSAINAWEMGISVPSTQYIVELALLFNTSTDYILDMSDELLINITNLQDDEKELIFKLLNYFSKP</sequence>
<dbReference type="Gene3D" id="1.10.260.40">
    <property type="entry name" value="lambda repressor-like DNA-binding domains"/>
    <property type="match status" value="1"/>
</dbReference>
<dbReference type="Pfam" id="PF01381">
    <property type="entry name" value="HTH_3"/>
    <property type="match status" value="1"/>
</dbReference>
<dbReference type="GeneID" id="94442448"/>
<dbReference type="AlphaFoldDB" id="A0A2V2EZV4"/>
<dbReference type="CDD" id="cd00093">
    <property type="entry name" value="HTH_XRE"/>
    <property type="match status" value="1"/>
</dbReference>
<dbReference type="InterPro" id="IPR001387">
    <property type="entry name" value="Cro/C1-type_HTH"/>
</dbReference>
<dbReference type="EMBL" id="JALDAW010000016">
    <property type="protein sequence ID" value="MDY5168723.1"/>
    <property type="molecule type" value="Genomic_DNA"/>
</dbReference>
<dbReference type="GO" id="GO:0003677">
    <property type="term" value="F:DNA binding"/>
    <property type="evidence" value="ECO:0007669"/>
    <property type="project" value="UniProtKB-KW"/>
</dbReference>
<keyword evidence="1 4" id="KW-0238">DNA-binding</keyword>
<evidence type="ECO:0000259" key="2">
    <source>
        <dbReference type="PROSITE" id="PS50943"/>
    </source>
</evidence>
<gene>
    <name evidence="4" type="ORF">DES51_1228</name>
    <name evidence="3" type="ORF">MQE39_11420</name>
</gene>
<feature type="domain" description="HTH cro/C1-type" evidence="2">
    <location>
        <begin position="6"/>
        <end position="60"/>
    </location>
</feature>
<dbReference type="Proteomes" id="UP001276902">
    <property type="component" value="Unassembled WGS sequence"/>
</dbReference>
<dbReference type="EMBL" id="QJKH01000022">
    <property type="protein sequence ID" value="PXX74622.1"/>
    <property type="molecule type" value="Genomic_DNA"/>
</dbReference>
<evidence type="ECO:0000313" key="5">
    <source>
        <dbReference type="Proteomes" id="UP000247612"/>
    </source>
</evidence>
<dbReference type="PANTHER" id="PTHR46558">
    <property type="entry name" value="TRACRIPTIONAL REGULATORY PROTEIN-RELATED-RELATED"/>
    <property type="match status" value="1"/>
</dbReference>
<evidence type="ECO:0000313" key="4">
    <source>
        <dbReference type="EMBL" id="PXX74622.1"/>
    </source>
</evidence>
<dbReference type="SUPFAM" id="SSF47413">
    <property type="entry name" value="lambda repressor-like DNA-binding domains"/>
    <property type="match status" value="1"/>
</dbReference>
<proteinExistence type="predicted"/>
<reference evidence="4 5" key="1">
    <citation type="submission" date="2018-05" db="EMBL/GenBank/DDBJ databases">
        <title>Genomic Encyclopedia of Type Strains, Phase IV (KMG-IV): sequencing the most valuable type-strain genomes for metagenomic binning, comparative biology and taxonomic classification.</title>
        <authorList>
            <person name="Goeker M."/>
        </authorList>
    </citation>
    <scope>NUCLEOTIDE SEQUENCE [LARGE SCALE GENOMIC DNA]</scope>
    <source>
        <strain evidence="4 5">JC118</strain>
    </source>
</reference>
<dbReference type="PROSITE" id="PS50943">
    <property type="entry name" value="HTH_CROC1"/>
    <property type="match status" value="1"/>
</dbReference>
<dbReference type="SMART" id="SM00530">
    <property type="entry name" value="HTH_XRE"/>
    <property type="match status" value="1"/>
</dbReference>
<name>A0A2V2EZV4_9FIRM</name>
<dbReference type="STRING" id="1034346.GCA_000313565_02626"/>
<dbReference type="Proteomes" id="UP000247612">
    <property type="component" value="Unassembled WGS sequence"/>
</dbReference>
<accession>A0A2V2EZV4</accession>
<dbReference type="PANTHER" id="PTHR46558:SF4">
    <property type="entry name" value="DNA-BIDING PHAGE PROTEIN"/>
    <property type="match status" value="1"/>
</dbReference>
<comment type="caution">
    <text evidence="4">The sequence shown here is derived from an EMBL/GenBank/DDBJ whole genome shotgun (WGS) entry which is preliminary data.</text>
</comment>
<dbReference type="OrthoDB" id="9815852at2"/>
<evidence type="ECO:0000313" key="3">
    <source>
        <dbReference type="EMBL" id="MDY5168723.1"/>
    </source>
</evidence>